<dbReference type="PROSITE" id="PS51677">
    <property type="entry name" value="NODB"/>
    <property type="match status" value="1"/>
</dbReference>
<dbReference type="GO" id="GO:0016020">
    <property type="term" value="C:membrane"/>
    <property type="evidence" value="ECO:0007669"/>
    <property type="project" value="TreeGrafter"/>
</dbReference>
<dbReference type="GO" id="GO:0009272">
    <property type="term" value="P:fungal-type cell wall biogenesis"/>
    <property type="evidence" value="ECO:0007669"/>
    <property type="project" value="UniProtKB-ARBA"/>
</dbReference>
<comment type="caution">
    <text evidence="4">The sequence shown here is derived from an EMBL/GenBank/DDBJ whole genome shotgun (WGS) entry which is preliminary data.</text>
</comment>
<accession>A0A1Y2C5E6</accession>
<dbReference type="SUPFAM" id="SSF88713">
    <property type="entry name" value="Glycoside hydrolase/deacetylase"/>
    <property type="match status" value="1"/>
</dbReference>
<dbReference type="PANTHER" id="PTHR10587:SF133">
    <property type="entry name" value="CHITIN DEACETYLASE 1-RELATED"/>
    <property type="match status" value="1"/>
</dbReference>
<keyword evidence="5" id="KW-1185">Reference proteome</keyword>
<dbReference type="AlphaFoldDB" id="A0A1Y2C5E6"/>
<reference evidence="4 5" key="1">
    <citation type="submission" date="2016-07" db="EMBL/GenBank/DDBJ databases">
        <title>Pervasive Adenine N6-methylation of Active Genes in Fungi.</title>
        <authorList>
            <consortium name="DOE Joint Genome Institute"/>
            <person name="Mondo S.J."/>
            <person name="Dannebaum R.O."/>
            <person name="Kuo R.C."/>
            <person name="Labutti K."/>
            <person name="Haridas S."/>
            <person name="Kuo A."/>
            <person name="Salamov A."/>
            <person name="Ahrendt S.R."/>
            <person name="Lipzen A."/>
            <person name="Sullivan W."/>
            <person name="Andreopoulos W.B."/>
            <person name="Clum A."/>
            <person name="Lindquist E."/>
            <person name="Daum C."/>
            <person name="Ramamoorthy G.K."/>
            <person name="Gryganskyi A."/>
            <person name="Culley D."/>
            <person name="Magnuson J.K."/>
            <person name="James T.Y."/>
            <person name="O'Malley M.A."/>
            <person name="Stajich J.E."/>
            <person name="Spatafora J.W."/>
            <person name="Visel A."/>
            <person name="Grigoriev I.V."/>
        </authorList>
    </citation>
    <scope>NUCLEOTIDE SEQUENCE [LARGE SCALE GENOMIC DNA]</scope>
    <source>
        <strain evidence="4 5">JEL800</strain>
    </source>
</reference>
<dbReference type="OrthoDB" id="5547340at2759"/>
<dbReference type="InterPro" id="IPR011330">
    <property type="entry name" value="Glyco_hydro/deAcase_b/a-brl"/>
</dbReference>
<keyword evidence="1" id="KW-0479">Metal-binding</keyword>
<dbReference type="GO" id="GO:0005975">
    <property type="term" value="P:carbohydrate metabolic process"/>
    <property type="evidence" value="ECO:0007669"/>
    <property type="project" value="InterPro"/>
</dbReference>
<evidence type="ECO:0000256" key="2">
    <source>
        <dbReference type="ARBA" id="ARBA00022801"/>
    </source>
</evidence>
<keyword evidence="2 4" id="KW-0378">Hydrolase</keyword>
<feature type="domain" description="NodB homology" evidence="3">
    <location>
        <begin position="47"/>
        <end position="230"/>
    </location>
</feature>
<dbReference type="PANTHER" id="PTHR10587">
    <property type="entry name" value="GLYCOSYL TRANSFERASE-RELATED"/>
    <property type="match status" value="1"/>
</dbReference>
<evidence type="ECO:0000313" key="5">
    <source>
        <dbReference type="Proteomes" id="UP000193642"/>
    </source>
</evidence>
<evidence type="ECO:0000256" key="1">
    <source>
        <dbReference type="ARBA" id="ARBA00022723"/>
    </source>
</evidence>
<dbReference type="Proteomes" id="UP000193642">
    <property type="component" value="Unassembled WGS sequence"/>
</dbReference>
<dbReference type="InterPro" id="IPR050248">
    <property type="entry name" value="Polysacc_deacetylase_ArnD"/>
</dbReference>
<dbReference type="Gene3D" id="3.20.20.370">
    <property type="entry name" value="Glycoside hydrolase/deacetylase"/>
    <property type="match status" value="1"/>
</dbReference>
<dbReference type="STRING" id="329046.A0A1Y2C5E6"/>
<dbReference type="InterPro" id="IPR002509">
    <property type="entry name" value="NODB_dom"/>
</dbReference>
<dbReference type="EMBL" id="MCGO01000029">
    <property type="protein sequence ID" value="ORY42258.1"/>
    <property type="molecule type" value="Genomic_DNA"/>
</dbReference>
<evidence type="ECO:0000313" key="4">
    <source>
        <dbReference type="EMBL" id="ORY42258.1"/>
    </source>
</evidence>
<proteinExistence type="predicted"/>
<dbReference type="GO" id="GO:0004099">
    <property type="term" value="F:chitin deacetylase activity"/>
    <property type="evidence" value="ECO:0007669"/>
    <property type="project" value="TreeGrafter"/>
</dbReference>
<protein>
    <submittedName>
        <fullName evidence="4">Glycoside hydrolase/deacetylase</fullName>
    </submittedName>
</protein>
<dbReference type="Pfam" id="PF01522">
    <property type="entry name" value="Polysacc_deac_1"/>
    <property type="match status" value="1"/>
</dbReference>
<name>A0A1Y2C5E6_9FUNG</name>
<sequence length="317" mass="35029">MSNNFDWAPKPWTKAPATPVWTQYFKQANPTPVFQKDDLRACTAPGKIWGATFDDGPSPATHGLLDYFRTINMHTTFYTVGSVAIKYPEVLLQTYQAGHEIGVHTWSHPLLTKLSDDEIVAELIYSAKTIYQLTGQAPKYIRPPFGGSDDRVRRIANSMGLTVVGFVDTEDWKHWDSKAKMQPVVTGHFKEWIKNGVTGLITLQHDVWAAEVEVGKEAMDLLVKAGYTVKPVYECLGAVLEGFFKSGQFEEKWNVVAPYVEKVVTVTPNNGTSGNLNMKPVPAKVVVSAPVETTVRSGALLISLPSLFAVVVGYLIL</sequence>
<dbReference type="GO" id="GO:0046872">
    <property type="term" value="F:metal ion binding"/>
    <property type="evidence" value="ECO:0007669"/>
    <property type="project" value="UniProtKB-KW"/>
</dbReference>
<organism evidence="4 5">
    <name type="scientific">Rhizoclosmatium globosum</name>
    <dbReference type="NCBI Taxonomy" id="329046"/>
    <lineage>
        <taxon>Eukaryota</taxon>
        <taxon>Fungi</taxon>
        <taxon>Fungi incertae sedis</taxon>
        <taxon>Chytridiomycota</taxon>
        <taxon>Chytridiomycota incertae sedis</taxon>
        <taxon>Chytridiomycetes</taxon>
        <taxon>Chytridiales</taxon>
        <taxon>Chytriomycetaceae</taxon>
        <taxon>Rhizoclosmatium</taxon>
    </lineage>
</organism>
<gene>
    <name evidence="4" type="ORF">BCR33DRAFT_718447</name>
</gene>
<evidence type="ECO:0000259" key="3">
    <source>
        <dbReference type="PROSITE" id="PS51677"/>
    </source>
</evidence>